<dbReference type="InterPro" id="IPR011049">
    <property type="entry name" value="Serralysin-like_metalloprot_C"/>
</dbReference>
<proteinExistence type="predicted"/>
<dbReference type="Proteomes" id="UP000254925">
    <property type="component" value="Unassembled WGS sequence"/>
</dbReference>
<reference evidence="3 4" key="1">
    <citation type="submission" date="2018-07" db="EMBL/GenBank/DDBJ databases">
        <title>Genomic Encyclopedia of Type Strains, Phase IV (KMG-IV): sequencing the most valuable type-strain genomes for metagenomic binning, comparative biology and taxonomic classification.</title>
        <authorList>
            <person name="Goeker M."/>
        </authorList>
    </citation>
    <scope>NUCLEOTIDE SEQUENCE [LARGE SCALE GENOMIC DNA]</scope>
    <source>
        <strain evidence="3 4">DSM 14364</strain>
    </source>
</reference>
<dbReference type="PRINTS" id="PR00313">
    <property type="entry name" value="CABNDNGRPT"/>
</dbReference>
<dbReference type="Gene3D" id="2.60.40.1120">
    <property type="entry name" value="Carboxypeptidase-like, regulatory domain"/>
    <property type="match status" value="1"/>
</dbReference>
<dbReference type="Pfam" id="PF13620">
    <property type="entry name" value="CarboxypepD_reg"/>
    <property type="match status" value="1"/>
</dbReference>
<evidence type="ECO:0000259" key="2">
    <source>
        <dbReference type="Pfam" id="PF00188"/>
    </source>
</evidence>
<dbReference type="CDD" id="cd05379">
    <property type="entry name" value="CAP_bacterial"/>
    <property type="match status" value="1"/>
</dbReference>
<dbReference type="Gene3D" id="2.150.10.10">
    <property type="entry name" value="Serralysin-like metalloprotease, C-terminal"/>
    <property type="match status" value="1"/>
</dbReference>
<dbReference type="OrthoDB" id="419320at2"/>
<dbReference type="InterPro" id="IPR018511">
    <property type="entry name" value="Hemolysin-typ_Ca-bd_CS"/>
</dbReference>
<dbReference type="SUPFAM" id="SSF55797">
    <property type="entry name" value="PR-1-like"/>
    <property type="match status" value="1"/>
</dbReference>
<feature type="region of interest" description="Disordered" evidence="1">
    <location>
        <begin position="275"/>
        <end position="294"/>
    </location>
</feature>
<keyword evidence="4" id="KW-1185">Reference proteome</keyword>
<comment type="caution">
    <text evidence="3">The sequence shown here is derived from an EMBL/GenBank/DDBJ whole genome shotgun (WGS) entry which is preliminary data.</text>
</comment>
<dbReference type="PANTHER" id="PTHR31157:SF1">
    <property type="entry name" value="SCP DOMAIN-CONTAINING PROTEIN"/>
    <property type="match status" value="1"/>
</dbReference>
<dbReference type="Gene3D" id="3.40.33.10">
    <property type="entry name" value="CAP"/>
    <property type="match status" value="1"/>
</dbReference>
<dbReference type="SUPFAM" id="SSF51120">
    <property type="entry name" value="beta-Roll"/>
    <property type="match status" value="1"/>
</dbReference>
<accession>A0A370HTY0</accession>
<name>A0A370HTY0_9HYPH</name>
<protein>
    <submittedName>
        <fullName evidence="3">Hemolysin type calcium-binding protein</fullName>
    </submittedName>
</protein>
<dbReference type="Pfam" id="PF00353">
    <property type="entry name" value="HemolysinCabind"/>
    <property type="match status" value="1"/>
</dbReference>
<dbReference type="EMBL" id="QQBB01000001">
    <property type="protein sequence ID" value="RDI61750.1"/>
    <property type="molecule type" value="Genomic_DNA"/>
</dbReference>
<evidence type="ECO:0000256" key="1">
    <source>
        <dbReference type="SAM" id="MobiDB-lite"/>
    </source>
</evidence>
<dbReference type="InterPro" id="IPR035940">
    <property type="entry name" value="CAP_sf"/>
</dbReference>
<organism evidence="3 4">
    <name type="scientific">Microvirga subterranea</name>
    <dbReference type="NCBI Taxonomy" id="186651"/>
    <lineage>
        <taxon>Bacteria</taxon>
        <taxon>Pseudomonadati</taxon>
        <taxon>Pseudomonadota</taxon>
        <taxon>Alphaproteobacteria</taxon>
        <taxon>Hyphomicrobiales</taxon>
        <taxon>Methylobacteriaceae</taxon>
        <taxon>Microvirga</taxon>
    </lineage>
</organism>
<dbReference type="InterPro" id="IPR001343">
    <property type="entry name" value="Hemolysn_Ca-bd"/>
</dbReference>
<dbReference type="AlphaFoldDB" id="A0A370HTY0"/>
<dbReference type="InterPro" id="IPR014044">
    <property type="entry name" value="CAP_dom"/>
</dbReference>
<dbReference type="InterPro" id="IPR008969">
    <property type="entry name" value="CarboxyPept-like_regulatory"/>
</dbReference>
<dbReference type="SUPFAM" id="SSF49464">
    <property type="entry name" value="Carboxypeptidase regulatory domain-like"/>
    <property type="match status" value="1"/>
</dbReference>
<dbReference type="PANTHER" id="PTHR31157">
    <property type="entry name" value="SCP DOMAIN-CONTAINING PROTEIN"/>
    <property type="match status" value="1"/>
</dbReference>
<feature type="domain" description="SCP" evidence="2">
    <location>
        <begin position="12"/>
        <end position="139"/>
    </location>
</feature>
<evidence type="ECO:0000313" key="4">
    <source>
        <dbReference type="Proteomes" id="UP000254925"/>
    </source>
</evidence>
<dbReference type="Pfam" id="PF00188">
    <property type="entry name" value="CAP"/>
    <property type="match status" value="1"/>
</dbReference>
<dbReference type="GO" id="GO:0005509">
    <property type="term" value="F:calcium ion binding"/>
    <property type="evidence" value="ECO:0007669"/>
    <property type="project" value="InterPro"/>
</dbReference>
<evidence type="ECO:0000313" key="3">
    <source>
        <dbReference type="EMBL" id="RDI61750.1"/>
    </source>
</evidence>
<dbReference type="PROSITE" id="PS00330">
    <property type="entry name" value="HEMOLYSIN_CALCIUM"/>
    <property type="match status" value="3"/>
</dbReference>
<sequence length="407" mass="42757">MTQPSANEQYMLELINAERAKVGAQALAFDANLLTSAENHSLWMLSSDTFSHTGSNGSDPTQRMTSAGYQFTGSWASAENIAWATTRDQSGFQDEVLLLHQNLMNSTGHRTNLLNESFREIGIGFEVGDYQGRESAFVTENFTRSGTGSLLTGVAYQDKDADRFYDPGEGLGGVSISAVSSNGQAYTASTMTAGGYQLDLPAGTYTVTFSGGGIASTSRTVVIGSTNVKVDLVSPAAGPTSAPLDPARPVMSGTGGSNKLIGTADADVIKGLGGNDQIQGQAGNDRLDGGTGNDKINGGAGSDLLFGRGGRDSLSGGLNNDKLYGGANADTFIFRGKWGYDRVMDFQDGLDKLDLRSNGLSFSKLAIRMADVDRDGRSDDILIKAGANTIGILNTKLATIDHGDFLF</sequence>
<gene>
    <name evidence="3" type="ORF">DES45_1015</name>
</gene>